<dbReference type="GO" id="GO:0043709">
    <property type="term" value="P:cell adhesion involved in single-species biofilm formation"/>
    <property type="evidence" value="ECO:0007669"/>
    <property type="project" value="TreeGrafter"/>
</dbReference>
<dbReference type="EMBL" id="FOHN01000011">
    <property type="protein sequence ID" value="SET22689.1"/>
    <property type="molecule type" value="Genomic_DNA"/>
</dbReference>
<organism evidence="3 4">
    <name type="scientific">[Clostridium] polysaccharolyticum</name>
    <dbReference type="NCBI Taxonomy" id="29364"/>
    <lineage>
        <taxon>Bacteria</taxon>
        <taxon>Bacillati</taxon>
        <taxon>Bacillota</taxon>
        <taxon>Clostridia</taxon>
        <taxon>Lachnospirales</taxon>
        <taxon>Lachnospiraceae</taxon>
    </lineage>
</organism>
<dbReference type="PANTHER" id="PTHR45138:SF9">
    <property type="entry name" value="DIGUANYLATE CYCLASE DGCM-RELATED"/>
    <property type="match status" value="1"/>
</dbReference>
<dbReference type="GO" id="GO:0052621">
    <property type="term" value="F:diguanylate cyclase activity"/>
    <property type="evidence" value="ECO:0007669"/>
    <property type="project" value="TreeGrafter"/>
</dbReference>
<feature type="transmembrane region" description="Helical" evidence="1">
    <location>
        <begin position="66"/>
        <end position="83"/>
    </location>
</feature>
<keyword evidence="4" id="KW-1185">Reference proteome</keyword>
<dbReference type="PROSITE" id="PS50887">
    <property type="entry name" value="GGDEF"/>
    <property type="match status" value="1"/>
</dbReference>
<dbReference type="InterPro" id="IPR000160">
    <property type="entry name" value="GGDEF_dom"/>
</dbReference>
<keyword evidence="1" id="KW-0812">Transmembrane</keyword>
<dbReference type="SUPFAM" id="SSF55073">
    <property type="entry name" value="Nucleotide cyclase"/>
    <property type="match status" value="1"/>
</dbReference>
<evidence type="ECO:0000256" key="1">
    <source>
        <dbReference type="SAM" id="Phobius"/>
    </source>
</evidence>
<dbReference type="CDD" id="cd01949">
    <property type="entry name" value="GGDEF"/>
    <property type="match status" value="1"/>
</dbReference>
<dbReference type="PANTHER" id="PTHR45138">
    <property type="entry name" value="REGULATORY COMPONENTS OF SENSORY TRANSDUCTION SYSTEM"/>
    <property type="match status" value="1"/>
</dbReference>
<name>A0A1I0CSD8_9FIRM</name>
<dbReference type="STRING" id="29364.SAMN04487772_11144"/>
<keyword evidence="1" id="KW-0472">Membrane</keyword>
<feature type="transmembrane region" description="Helical" evidence="1">
    <location>
        <begin position="197"/>
        <end position="213"/>
    </location>
</feature>
<dbReference type="SMART" id="SM00267">
    <property type="entry name" value="GGDEF"/>
    <property type="match status" value="1"/>
</dbReference>
<evidence type="ECO:0000259" key="2">
    <source>
        <dbReference type="PROSITE" id="PS50887"/>
    </source>
</evidence>
<dbReference type="InterPro" id="IPR031621">
    <property type="entry name" value="HisKA_7TM"/>
</dbReference>
<feature type="transmembrane region" description="Helical" evidence="1">
    <location>
        <begin position="6"/>
        <end position="25"/>
    </location>
</feature>
<proteinExistence type="predicted"/>
<feature type="domain" description="GGDEF" evidence="2">
    <location>
        <begin position="504"/>
        <end position="637"/>
    </location>
</feature>
<dbReference type="Gene3D" id="3.30.70.270">
    <property type="match status" value="1"/>
</dbReference>
<dbReference type="RefSeq" id="WP_177180710.1">
    <property type="nucleotide sequence ID" value="NZ_FOHN01000011.1"/>
</dbReference>
<feature type="transmembrane region" description="Helical" evidence="1">
    <location>
        <begin position="251"/>
        <end position="271"/>
    </location>
</feature>
<dbReference type="InterPro" id="IPR050469">
    <property type="entry name" value="Diguanylate_Cyclase"/>
</dbReference>
<feature type="transmembrane region" description="Helical" evidence="1">
    <location>
        <begin position="446"/>
        <end position="466"/>
    </location>
</feature>
<dbReference type="Pfam" id="PF05857">
    <property type="entry name" value="TraX"/>
    <property type="match status" value="1"/>
</dbReference>
<dbReference type="InterPro" id="IPR043128">
    <property type="entry name" value="Rev_trsase/Diguanyl_cyclase"/>
</dbReference>
<feature type="transmembrane region" description="Helical" evidence="1">
    <location>
        <begin position="167"/>
        <end position="185"/>
    </location>
</feature>
<evidence type="ECO:0000313" key="4">
    <source>
        <dbReference type="Proteomes" id="UP000199800"/>
    </source>
</evidence>
<evidence type="ECO:0000313" key="3">
    <source>
        <dbReference type="EMBL" id="SET22689.1"/>
    </source>
</evidence>
<dbReference type="Pfam" id="PF00990">
    <property type="entry name" value="GGDEF"/>
    <property type="match status" value="1"/>
</dbReference>
<dbReference type="Proteomes" id="UP000199800">
    <property type="component" value="Unassembled WGS sequence"/>
</dbReference>
<dbReference type="GO" id="GO:0005886">
    <property type="term" value="C:plasma membrane"/>
    <property type="evidence" value="ECO:0007669"/>
    <property type="project" value="TreeGrafter"/>
</dbReference>
<protein>
    <submittedName>
        <fullName evidence="3">Diguanylate cyclase (GGDEF) domain-containing protein</fullName>
    </submittedName>
</protein>
<dbReference type="Pfam" id="PF16927">
    <property type="entry name" value="HisKA_7TM"/>
    <property type="match status" value="1"/>
</dbReference>
<keyword evidence="1" id="KW-1133">Transmembrane helix</keyword>
<feature type="transmembrane region" description="Helical" evidence="1">
    <location>
        <begin position="341"/>
        <end position="360"/>
    </location>
</feature>
<feature type="transmembrane region" description="Helical" evidence="1">
    <location>
        <begin position="225"/>
        <end position="245"/>
    </location>
</feature>
<dbReference type="GO" id="GO:1902201">
    <property type="term" value="P:negative regulation of bacterial-type flagellum-dependent cell motility"/>
    <property type="evidence" value="ECO:0007669"/>
    <property type="project" value="TreeGrafter"/>
</dbReference>
<feature type="transmembrane region" description="Helical" evidence="1">
    <location>
        <begin position="37"/>
        <end position="54"/>
    </location>
</feature>
<feature type="transmembrane region" description="Helical" evidence="1">
    <location>
        <begin position="313"/>
        <end position="334"/>
    </location>
</feature>
<feature type="transmembrane region" description="Helical" evidence="1">
    <location>
        <begin position="283"/>
        <end position="301"/>
    </location>
</feature>
<dbReference type="NCBIfam" id="TIGR00254">
    <property type="entry name" value="GGDEF"/>
    <property type="match status" value="1"/>
</dbReference>
<feature type="transmembrane region" description="Helical" evidence="1">
    <location>
        <begin position="420"/>
        <end position="440"/>
    </location>
</feature>
<feature type="transmembrane region" description="Helical" evidence="1">
    <location>
        <begin position="385"/>
        <end position="408"/>
    </location>
</feature>
<sequence length="637" mass="73331">MLKKLKLHQLVVIVIIAIICDNIGCKVFGENLIAGQVLQFIGGMALPMILYILAESFMQTNNERNFILQVFGTWILSIYPYDMFMGAEFARKQNLLYDILLASVVLVIEKARKEERLKLIIAIILHFLLCLIAMKSSRNSIIPLLYIFLYYGKMNGYRKDKKEKIDFTFWQVILVMGNFLFRVAIDLKYHNNWVCNWYLLGNLLAIPIIYFYEKNHILIRDKLQSILYSYPFIFIGLCIVFHCPCYDYNEYYLTLSTITTIMLIVFGCMSLTNRTSKAQLANIMLIITSIFFMSGLYLQLTTGDIRVVYLSQKIQYCGIIGMLISFTKLIDAFYYAKFPKWLYYLEYTISTLVILSLFSVEQNNFFYRSLVLRKTEGIVCVFETPGILCIIFYLYVAFLFLYIAYFCIKKIKSCEKNDRIQCINILAGASMPSICMFIKATGLTRGYDLMTFGILGVIFFFSLALVKDDSLDRILTEAEKDPLTGVSNRGFFIDVVSGWLQKRKKGSLVMLDLDDFKDVNDNFGHGVGDKVLSTLGESITQVIAQTNFTARFGGDEFCIFLINQVSKKEIAVIMEQLNEAFQNNIRFLKLDIKTDLSIGIAVNNGKTRISFEELYENADKALYLAKNSGKGQYKFYK</sequence>
<reference evidence="3 4" key="1">
    <citation type="submission" date="2016-10" db="EMBL/GenBank/DDBJ databases">
        <authorList>
            <person name="de Groot N.N."/>
        </authorList>
    </citation>
    <scope>NUCLEOTIDE SEQUENCE [LARGE SCALE GENOMIC DNA]</scope>
    <source>
        <strain evidence="3 4">DSM 1801</strain>
    </source>
</reference>
<dbReference type="InterPro" id="IPR008875">
    <property type="entry name" value="TraX"/>
</dbReference>
<accession>A0A1I0CSD8</accession>
<dbReference type="InterPro" id="IPR029787">
    <property type="entry name" value="Nucleotide_cyclase"/>
</dbReference>
<gene>
    <name evidence="3" type="ORF">SAMN04487772_11144</name>
</gene>
<dbReference type="AlphaFoldDB" id="A0A1I0CSD8"/>
<feature type="transmembrane region" description="Helical" evidence="1">
    <location>
        <begin position="117"/>
        <end position="134"/>
    </location>
</feature>